<proteinExistence type="predicted"/>
<dbReference type="EMBL" id="CAJJDP010000034">
    <property type="protein sequence ID" value="CAD8157500.1"/>
    <property type="molecule type" value="Genomic_DNA"/>
</dbReference>
<evidence type="ECO:0000313" key="2">
    <source>
        <dbReference type="Proteomes" id="UP000683925"/>
    </source>
</evidence>
<sequence length="38" mass="4510">MTFACLNNFAPNQRRKKFGVTKNKIFYRSSRGAILFQR</sequence>
<dbReference type="AlphaFoldDB" id="A0A8S1TYX3"/>
<protein>
    <submittedName>
        <fullName evidence="1">Uncharacterized protein</fullName>
    </submittedName>
</protein>
<keyword evidence="2" id="KW-1185">Reference proteome</keyword>
<organism evidence="1 2">
    <name type="scientific">Paramecium octaurelia</name>
    <dbReference type="NCBI Taxonomy" id="43137"/>
    <lineage>
        <taxon>Eukaryota</taxon>
        <taxon>Sar</taxon>
        <taxon>Alveolata</taxon>
        <taxon>Ciliophora</taxon>
        <taxon>Intramacronucleata</taxon>
        <taxon>Oligohymenophorea</taxon>
        <taxon>Peniculida</taxon>
        <taxon>Parameciidae</taxon>
        <taxon>Paramecium</taxon>
    </lineage>
</organism>
<comment type="caution">
    <text evidence="1">The sequence shown here is derived from an EMBL/GenBank/DDBJ whole genome shotgun (WGS) entry which is preliminary data.</text>
</comment>
<name>A0A8S1TYX3_PAROT</name>
<gene>
    <name evidence="1" type="ORF">POCTA_138.1.T0340001</name>
</gene>
<accession>A0A8S1TYX3</accession>
<evidence type="ECO:0000313" key="1">
    <source>
        <dbReference type="EMBL" id="CAD8157500.1"/>
    </source>
</evidence>
<dbReference type="Proteomes" id="UP000683925">
    <property type="component" value="Unassembled WGS sequence"/>
</dbReference>
<reference evidence="1" key="1">
    <citation type="submission" date="2021-01" db="EMBL/GenBank/DDBJ databases">
        <authorList>
            <consortium name="Genoscope - CEA"/>
            <person name="William W."/>
        </authorList>
    </citation>
    <scope>NUCLEOTIDE SEQUENCE</scope>
</reference>